<evidence type="ECO:0000256" key="1">
    <source>
        <dbReference type="SAM" id="Phobius"/>
    </source>
</evidence>
<keyword evidence="1" id="KW-0812">Transmembrane</keyword>
<sequence length="157" mass="18199">MLLQRGYSLIELLYAVVLLGILATLAIPSMTYYIRQARLYDAQKALLINFHELERFYAQNYRFKKNSTTWATLKEIETEHFCIKFQGNPRGVKGDRFTLKAVAKNKKLEPRSIIIDDDKQLRICETTVSECDPPSHPNKTPYFSGDSTRTDKLCKFL</sequence>
<keyword evidence="1" id="KW-1133">Transmembrane helix</keyword>
<keyword evidence="3" id="KW-1185">Reference proteome</keyword>
<gene>
    <name evidence="2" type="ORF">NCTC10283_00531</name>
</gene>
<evidence type="ECO:0000313" key="3">
    <source>
        <dbReference type="Proteomes" id="UP000254209"/>
    </source>
</evidence>
<name>A0A376BLB7_9NEIS</name>
<accession>A0A376BLB7</accession>
<proteinExistence type="predicted"/>
<dbReference type="SUPFAM" id="SSF54523">
    <property type="entry name" value="Pili subunits"/>
    <property type="match status" value="1"/>
</dbReference>
<dbReference type="STRING" id="1120980.GCA_000745955_02689"/>
<dbReference type="OrthoDB" id="8595466at2"/>
<dbReference type="Pfam" id="PF07963">
    <property type="entry name" value="N_methyl"/>
    <property type="match status" value="1"/>
</dbReference>
<dbReference type="Gene3D" id="3.30.700.50">
    <property type="match status" value="1"/>
</dbReference>
<protein>
    <submittedName>
        <fullName evidence="2">Putative major pilin subunit</fullName>
    </submittedName>
</protein>
<evidence type="ECO:0000313" key="2">
    <source>
        <dbReference type="EMBL" id="SSY70435.1"/>
    </source>
</evidence>
<dbReference type="AlphaFoldDB" id="A0A376BLB7"/>
<dbReference type="InterPro" id="IPR012902">
    <property type="entry name" value="N_methyl_site"/>
</dbReference>
<dbReference type="RefSeq" id="WP_034296074.1">
    <property type="nucleotide sequence ID" value="NZ_CP091519.2"/>
</dbReference>
<dbReference type="Proteomes" id="UP000254209">
    <property type="component" value="Unassembled WGS sequence"/>
</dbReference>
<dbReference type="InterPro" id="IPR045584">
    <property type="entry name" value="Pilin-like"/>
</dbReference>
<feature type="transmembrane region" description="Helical" evidence="1">
    <location>
        <begin position="12"/>
        <end position="34"/>
    </location>
</feature>
<dbReference type="InterPro" id="IPR031982">
    <property type="entry name" value="PilE-like"/>
</dbReference>
<organism evidence="2 3">
    <name type="scientific">Alysiella crassa</name>
    <dbReference type="NCBI Taxonomy" id="153491"/>
    <lineage>
        <taxon>Bacteria</taxon>
        <taxon>Pseudomonadati</taxon>
        <taxon>Pseudomonadota</taxon>
        <taxon>Betaproteobacteria</taxon>
        <taxon>Neisseriales</taxon>
        <taxon>Neisseriaceae</taxon>
        <taxon>Alysiella</taxon>
    </lineage>
</organism>
<dbReference type="Pfam" id="PF16732">
    <property type="entry name" value="ComP_DUS"/>
    <property type="match status" value="1"/>
</dbReference>
<reference evidence="2 3" key="1">
    <citation type="submission" date="2018-06" db="EMBL/GenBank/DDBJ databases">
        <authorList>
            <consortium name="Pathogen Informatics"/>
            <person name="Doyle S."/>
        </authorList>
    </citation>
    <scope>NUCLEOTIDE SEQUENCE [LARGE SCALE GENOMIC DNA]</scope>
    <source>
        <strain evidence="2 3">NCTC10283</strain>
    </source>
</reference>
<dbReference type="NCBIfam" id="TIGR02532">
    <property type="entry name" value="IV_pilin_GFxxxE"/>
    <property type="match status" value="1"/>
</dbReference>
<dbReference type="EMBL" id="UFSO01000002">
    <property type="protein sequence ID" value="SSY70435.1"/>
    <property type="molecule type" value="Genomic_DNA"/>
</dbReference>
<dbReference type="GO" id="GO:0043683">
    <property type="term" value="P:type IV pilus assembly"/>
    <property type="evidence" value="ECO:0007669"/>
    <property type="project" value="InterPro"/>
</dbReference>
<keyword evidence="1" id="KW-0472">Membrane</keyword>